<feature type="compositionally biased region" description="Low complexity" evidence="6">
    <location>
        <begin position="12"/>
        <end position="21"/>
    </location>
</feature>
<evidence type="ECO:0000313" key="10">
    <source>
        <dbReference type="Proteomes" id="UP000596660"/>
    </source>
</evidence>
<feature type="transmembrane region" description="Helical" evidence="7">
    <location>
        <begin position="137"/>
        <end position="155"/>
    </location>
</feature>
<dbReference type="GO" id="GO:0008270">
    <property type="term" value="F:zinc ion binding"/>
    <property type="evidence" value="ECO:0007669"/>
    <property type="project" value="UniProtKB-KW"/>
</dbReference>
<feature type="compositionally biased region" description="Gly residues" evidence="6">
    <location>
        <begin position="1"/>
        <end position="11"/>
    </location>
</feature>
<dbReference type="InterPro" id="IPR010666">
    <property type="entry name" value="Znf_GRF"/>
</dbReference>
<evidence type="ECO:0000313" key="9">
    <source>
        <dbReference type="EnsemblPlants" id="AUR62024012-RA:cds"/>
    </source>
</evidence>
<sequence length="156" mass="17562">MASGRIQGGGSSASSSSSSGGIYSTTKCNCGLDAVVRTVKKGLNVDSKFFSCPKWPDTECNFLKWVDCNNGDDLRFQIFERETTIAELEMQKSMLEDKVKRLQGMKGHFVDEVQEMKAEISQLRIELMRSSRNESNLTMALIFSWVFFGIVVFMMK</sequence>
<evidence type="ECO:0000256" key="2">
    <source>
        <dbReference type="ARBA" id="ARBA00022771"/>
    </source>
</evidence>
<dbReference type="Pfam" id="PF06839">
    <property type="entry name" value="Zn_ribbon_GRF"/>
    <property type="match status" value="1"/>
</dbReference>
<evidence type="ECO:0000256" key="6">
    <source>
        <dbReference type="SAM" id="MobiDB-lite"/>
    </source>
</evidence>
<dbReference type="PANTHER" id="PTHR33248">
    <property type="entry name" value="ZINC ION-BINDING PROTEIN"/>
    <property type="match status" value="1"/>
</dbReference>
<reference evidence="9" key="1">
    <citation type="journal article" date="2017" name="Nature">
        <title>The genome of Chenopodium quinoa.</title>
        <authorList>
            <person name="Jarvis D.E."/>
            <person name="Ho Y.S."/>
            <person name="Lightfoot D.J."/>
            <person name="Schmoeckel S.M."/>
            <person name="Li B."/>
            <person name="Borm T.J.A."/>
            <person name="Ohyanagi H."/>
            <person name="Mineta K."/>
            <person name="Michell C.T."/>
            <person name="Saber N."/>
            <person name="Kharbatia N.M."/>
            <person name="Rupper R.R."/>
            <person name="Sharp A.R."/>
            <person name="Dally N."/>
            <person name="Boughton B.A."/>
            <person name="Woo Y.H."/>
            <person name="Gao G."/>
            <person name="Schijlen E.G.W.M."/>
            <person name="Guo X."/>
            <person name="Momin A.A."/>
            <person name="Negrao S."/>
            <person name="Al-Babili S."/>
            <person name="Gehring C."/>
            <person name="Roessner U."/>
            <person name="Jung C."/>
            <person name="Murphy K."/>
            <person name="Arold S.T."/>
            <person name="Gojobori T."/>
            <person name="van der Linden C.G."/>
            <person name="van Loo E.N."/>
            <person name="Jellen E.N."/>
            <person name="Maughan P.J."/>
            <person name="Tester M."/>
        </authorList>
    </citation>
    <scope>NUCLEOTIDE SEQUENCE [LARGE SCALE GENOMIC DNA]</scope>
    <source>
        <strain evidence="9">cv. PI 614886</strain>
    </source>
</reference>
<feature type="domain" description="GRF-type" evidence="8">
    <location>
        <begin position="28"/>
        <end position="69"/>
    </location>
</feature>
<evidence type="ECO:0000256" key="5">
    <source>
        <dbReference type="SAM" id="Coils"/>
    </source>
</evidence>
<keyword evidence="7" id="KW-1133">Transmembrane helix</keyword>
<evidence type="ECO:0000256" key="3">
    <source>
        <dbReference type="ARBA" id="ARBA00022833"/>
    </source>
</evidence>
<keyword evidence="1" id="KW-0479">Metal-binding</keyword>
<feature type="region of interest" description="Disordered" evidence="6">
    <location>
        <begin position="1"/>
        <end position="21"/>
    </location>
</feature>
<dbReference type="Proteomes" id="UP000596660">
    <property type="component" value="Unplaced"/>
</dbReference>
<dbReference type="Gramene" id="AUR62024012-RA">
    <property type="protein sequence ID" value="AUR62024012-RA:cds"/>
    <property type="gene ID" value="AUR62024012"/>
</dbReference>
<organism evidence="9 10">
    <name type="scientific">Chenopodium quinoa</name>
    <name type="common">Quinoa</name>
    <dbReference type="NCBI Taxonomy" id="63459"/>
    <lineage>
        <taxon>Eukaryota</taxon>
        <taxon>Viridiplantae</taxon>
        <taxon>Streptophyta</taxon>
        <taxon>Embryophyta</taxon>
        <taxon>Tracheophyta</taxon>
        <taxon>Spermatophyta</taxon>
        <taxon>Magnoliopsida</taxon>
        <taxon>eudicotyledons</taxon>
        <taxon>Gunneridae</taxon>
        <taxon>Pentapetalae</taxon>
        <taxon>Caryophyllales</taxon>
        <taxon>Chenopodiaceae</taxon>
        <taxon>Chenopodioideae</taxon>
        <taxon>Atripliceae</taxon>
        <taxon>Chenopodium</taxon>
    </lineage>
</organism>
<dbReference type="EnsemblPlants" id="AUR62024012-RA">
    <property type="protein sequence ID" value="AUR62024012-RA:cds"/>
    <property type="gene ID" value="AUR62024012"/>
</dbReference>
<evidence type="ECO:0000256" key="4">
    <source>
        <dbReference type="PROSITE-ProRule" id="PRU01343"/>
    </source>
</evidence>
<evidence type="ECO:0000256" key="1">
    <source>
        <dbReference type="ARBA" id="ARBA00022723"/>
    </source>
</evidence>
<accession>A0A803M6D9</accession>
<feature type="coiled-coil region" evidence="5">
    <location>
        <begin position="85"/>
        <end position="133"/>
    </location>
</feature>
<evidence type="ECO:0000259" key="8">
    <source>
        <dbReference type="PROSITE" id="PS51999"/>
    </source>
</evidence>
<name>A0A803M6D9_CHEQI</name>
<evidence type="ECO:0000256" key="7">
    <source>
        <dbReference type="SAM" id="Phobius"/>
    </source>
</evidence>
<keyword evidence="2 4" id="KW-0863">Zinc-finger</keyword>
<keyword evidence="3" id="KW-0862">Zinc</keyword>
<dbReference type="PROSITE" id="PS51999">
    <property type="entry name" value="ZF_GRF"/>
    <property type="match status" value="1"/>
</dbReference>
<keyword evidence="5" id="KW-0175">Coiled coil</keyword>
<dbReference type="AlphaFoldDB" id="A0A803M6D9"/>
<proteinExistence type="predicted"/>
<keyword evidence="7" id="KW-0812">Transmembrane</keyword>
<protein>
    <recommendedName>
        <fullName evidence="8">GRF-type domain-containing protein</fullName>
    </recommendedName>
</protein>
<keyword evidence="10" id="KW-1185">Reference proteome</keyword>
<keyword evidence="7" id="KW-0472">Membrane</keyword>
<reference evidence="9" key="2">
    <citation type="submission" date="2021-03" db="UniProtKB">
        <authorList>
            <consortium name="EnsemblPlants"/>
        </authorList>
    </citation>
    <scope>IDENTIFICATION</scope>
</reference>